<dbReference type="InterPro" id="IPR034768">
    <property type="entry name" value="4FE4S_WBL"/>
</dbReference>
<evidence type="ECO:0000256" key="1">
    <source>
        <dbReference type="ARBA" id="ARBA00004496"/>
    </source>
</evidence>
<dbReference type="HAMAP" id="MF_01479">
    <property type="entry name" value="WhiB"/>
    <property type="match status" value="1"/>
</dbReference>
<feature type="binding site" evidence="11">
    <location>
        <position position="40"/>
    </location>
    <ligand>
        <name>[4Fe-4S] cluster</name>
        <dbReference type="ChEBI" id="CHEBI:49883"/>
    </ligand>
</feature>
<gene>
    <name evidence="11" type="primary">whiB</name>
    <name evidence="13" type="ORF">MQN93_39515</name>
</gene>
<feature type="domain" description="4Fe-4S Wbl-type" evidence="12">
    <location>
        <begin position="8"/>
        <end position="70"/>
    </location>
</feature>
<keyword evidence="4 11" id="KW-0479">Metal-binding</keyword>
<comment type="subcellular location">
    <subcellularLocation>
        <location evidence="1 11">Cytoplasm</location>
    </subcellularLocation>
</comment>
<evidence type="ECO:0000256" key="3">
    <source>
        <dbReference type="ARBA" id="ARBA00022485"/>
    </source>
</evidence>
<feature type="binding site" evidence="11">
    <location>
        <position position="37"/>
    </location>
    <ligand>
        <name>[4Fe-4S] cluster</name>
        <dbReference type="ChEBI" id="CHEBI:49883"/>
    </ligand>
</feature>
<evidence type="ECO:0000256" key="5">
    <source>
        <dbReference type="ARBA" id="ARBA00023004"/>
    </source>
</evidence>
<comment type="cofactor">
    <cofactor evidence="11">
        <name>[4Fe-4S] cluster</name>
        <dbReference type="ChEBI" id="CHEBI:49883"/>
    </cofactor>
    <text evidence="11">Binds 1 [4Fe-4S] cluster per subunit. Following nitrosylation of the [4Fe-4S] cluster binds 1 [4Fe-8(NO)] cluster per subunit.</text>
</comment>
<comment type="similarity">
    <text evidence="2 11">Belongs to the WhiB family.</text>
</comment>
<sequence length="90" mass="10072">MTWLHNAGCRGLDTELFFPAGPQGPGRREADEAKAVCKTCPVRRQCASWALATAQEYGIWGGMDEEERVRARRERLLSARENRPPGEEGN</sequence>
<evidence type="ECO:0000256" key="11">
    <source>
        <dbReference type="HAMAP-Rule" id="MF_01479"/>
    </source>
</evidence>
<name>A0ABS9XUN8_9ACTN</name>
<comment type="caution">
    <text evidence="13">The sequence shown here is derived from an EMBL/GenBank/DDBJ whole genome shotgun (WGS) entry which is preliminary data.</text>
</comment>
<keyword evidence="8 11" id="KW-0238">DNA-binding</keyword>
<feature type="binding site" evidence="11">
    <location>
        <position position="46"/>
    </location>
    <ligand>
        <name>[4Fe-4S] cluster</name>
        <dbReference type="ChEBI" id="CHEBI:49883"/>
    </ligand>
</feature>
<protein>
    <recommendedName>
        <fullName evidence="11">Transcriptional regulator WhiB</fullName>
    </recommendedName>
</protein>
<evidence type="ECO:0000256" key="7">
    <source>
        <dbReference type="ARBA" id="ARBA00023015"/>
    </source>
</evidence>
<evidence type="ECO:0000256" key="8">
    <source>
        <dbReference type="ARBA" id="ARBA00023125"/>
    </source>
</evidence>
<keyword evidence="7 11" id="KW-0805">Transcription regulation</keyword>
<evidence type="ECO:0000313" key="13">
    <source>
        <dbReference type="EMBL" id="MCI3245803.1"/>
    </source>
</evidence>
<reference evidence="13" key="1">
    <citation type="submission" date="2022-03" db="EMBL/GenBank/DDBJ databases">
        <title>Streptomyces 7R015 and 7R016 isolated from Barleria lupulina in Thailand.</title>
        <authorList>
            <person name="Kanchanasin P."/>
            <person name="Phongsopitanun W."/>
            <person name="Tanasupawat S."/>
        </authorList>
    </citation>
    <scope>NUCLEOTIDE SEQUENCE</scope>
    <source>
        <strain evidence="13">7R016</strain>
    </source>
</reference>
<keyword evidence="3 11" id="KW-0004">4Fe-4S</keyword>
<organism evidence="13 14">
    <name type="scientific">Streptomyces spinosisporus</name>
    <dbReference type="NCBI Taxonomy" id="2927582"/>
    <lineage>
        <taxon>Bacteria</taxon>
        <taxon>Bacillati</taxon>
        <taxon>Actinomycetota</taxon>
        <taxon>Actinomycetes</taxon>
        <taxon>Kitasatosporales</taxon>
        <taxon>Streptomycetaceae</taxon>
        <taxon>Streptomyces</taxon>
    </lineage>
</organism>
<evidence type="ECO:0000256" key="6">
    <source>
        <dbReference type="ARBA" id="ARBA00023014"/>
    </source>
</evidence>
<dbReference type="PROSITE" id="PS51674">
    <property type="entry name" value="4FE4S_WBL"/>
    <property type="match status" value="1"/>
</dbReference>
<keyword evidence="11" id="KW-0963">Cytoplasm</keyword>
<evidence type="ECO:0000259" key="12">
    <source>
        <dbReference type="PROSITE" id="PS51674"/>
    </source>
</evidence>
<proteinExistence type="inferred from homology"/>
<keyword evidence="9 11" id="KW-1015">Disulfide bond</keyword>
<dbReference type="EMBL" id="JALDAX010000024">
    <property type="protein sequence ID" value="MCI3245803.1"/>
    <property type="molecule type" value="Genomic_DNA"/>
</dbReference>
<comment type="PTM">
    <text evidence="11">Upon Fe-S cluster removal intramolecular disulfide bonds are formed.</text>
</comment>
<dbReference type="InterPro" id="IPR003482">
    <property type="entry name" value="Whib"/>
</dbReference>
<evidence type="ECO:0000256" key="10">
    <source>
        <dbReference type="ARBA" id="ARBA00023163"/>
    </source>
</evidence>
<keyword evidence="10 11" id="KW-0804">Transcription</keyword>
<keyword evidence="14" id="KW-1185">Reference proteome</keyword>
<dbReference type="PANTHER" id="PTHR38839">
    <property type="entry name" value="TRANSCRIPTIONAL REGULATOR WHID-RELATED"/>
    <property type="match status" value="1"/>
</dbReference>
<dbReference type="Proteomes" id="UP001165270">
    <property type="component" value="Unassembled WGS sequence"/>
</dbReference>
<keyword evidence="6 11" id="KW-0411">Iron-sulfur</keyword>
<evidence type="ECO:0000256" key="2">
    <source>
        <dbReference type="ARBA" id="ARBA00006597"/>
    </source>
</evidence>
<dbReference type="Pfam" id="PF02467">
    <property type="entry name" value="Whib"/>
    <property type="match status" value="1"/>
</dbReference>
<comment type="function">
    <text evidence="11">Acts as a transcriptional regulator. Probably redox-responsive. The apo- but not holo-form probably binds DNA.</text>
</comment>
<keyword evidence="5 11" id="KW-0408">Iron</keyword>
<evidence type="ECO:0000313" key="14">
    <source>
        <dbReference type="Proteomes" id="UP001165270"/>
    </source>
</evidence>
<feature type="binding site" evidence="11">
    <location>
        <position position="9"/>
    </location>
    <ligand>
        <name>[4Fe-4S] cluster</name>
        <dbReference type="ChEBI" id="CHEBI:49883"/>
    </ligand>
</feature>
<evidence type="ECO:0000256" key="4">
    <source>
        <dbReference type="ARBA" id="ARBA00022723"/>
    </source>
</evidence>
<evidence type="ECO:0000256" key="9">
    <source>
        <dbReference type="ARBA" id="ARBA00023157"/>
    </source>
</evidence>
<comment type="PTM">
    <text evidence="11">The Fe-S cluster can be nitrosylated by nitric oxide (NO).</text>
</comment>
<accession>A0ABS9XUN8</accession>